<comment type="caution">
    <text evidence="1">The sequence shown here is derived from an EMBL/GenBank/DDBJ whole genome shotgun (WGS) entry which is preliminary data.</text>
</comment>
<name>A0ABD3SS36_9STRA</name>
<proteinExistence type="predicted"/>
<dbReference type="AlphaFoldDB" id="A0ABD3SS36"/>
<organism evidence="1 2">
    <name type="scientific">Cyclostephanos tholiformis</name>
    <dbReference type="NCBI Taxonomy" id="382380"/>
    <lineage>
        <taxon>Eukaryota</taxon>
        <taxon>Sar</taxon>
        <taxon>Stramenopiles</taxon>
        <taxon>Ochrophyta</taxon>
        <taxon>Bacillariophyta</taxon>
        <taxon>Coscinodiscophyceae</taxon>
        <taxon>Thalassiosirophycidae</taxon>
        <taxon>Stephanodiscales</taxon>
        <taxon>Stephanodiscaceae</taxon>
        <taxon>Cyclostephanos</taxon>
    </lineage>
</organism>
<evidence type="ECO:0000313" key="1">
    <source>
        <dbReference type="EMBL" id="KAL3827414.1"/>
    </source>
</evidence>
<dbReference type="EMBL" id="JALLPB020000004">
    <property type="protein sequence ID" value="KAL3827414.1"/>
    <property type="molecule type" value="Genomic_DNA"/>
</dbReference>
<dbReference type="Proteomes" id="UP001530377">
    <property type="component" value="Unassembled WGS sequence"/>
</dbReference>
<sequence>MNGAIVTLMEGRQQYQGCSAVVGAMAVVAAAAWQWRPNNQLKMGDYGTFGTSPNDDGRGCDNDNDDDDDDGIGGRHTTIHLDVCVCCYDDSPMDDTLSILSTLMHECDDDDDDNNDGKDKDHDQYHRCGVTAMRDDGRPGWRRRRLATTTTMIANNDEDSGGENNVQFGDVYADDLGANTTFEIRTRLIVGGAMPGSRSRGAGYARSLHPTVPYTGCDEKDFLKALSPDVLSKVVCLVDVDRRKIESIRWYDNPSLLGRGNRIPILHFSALTRDGDVGTGDVKFGRIDKRKCKEGDFVVRTKGRNFDTERESDVDPEVLRQLPMVICVAMFRTNGALESNVTSIGRVEGKSLWHII</sequence>
<evidence type="ECO:0000313" key="2">
    <source>
        <dbReference type="Proteomes" id="UP001530377"/>
    </source>
</evidence>
<keyword evidence="2" id="KW-1185">Reference proteome</keyword>
<accession>A0ABD3SS36</accession>
<protein>
    <submittedName>
        <fullName evidence="1">Uncharacterized protein</fullName>
    </submittedName>
</protein>
<gene>
    <name evidence="1" type="ORF">ACHAXA_003148</name>
</gene>
<reference evidence="1 2" key="1">
    <citation type="submission" date="2024-10" db="EMBL/GenBank/DDBJ databases">
        <title>Updated reference genomes for cyclostephanoid diatoms.</title>
        <authorList>
            <person name="Roberts W.R."/>
            <person name="Alverson A.J."/>
        </authorList>
    </citation>
    <scope>NUCLEOTIDE SEQUENCE [LARGE SCALE GENOMIC DNA]</scope>
    <source>
        <strain evidence="1 2">AJA228-03</strain>
    </source>
</reference>